<keyword evidence="2" id="KW-1185">Reference proteome</keyword>
<reference evidence="1 2" key="1">
    <citation type="journal article" date="2015" name="Genome Announc.">
        <title>Draft Genome Sequence of Burkholderia sp. Strain PML1(12), an Ectomycorrhizosphere-Inhabiting Bacterium with Effective Mineral-Weathering Ability.</title>
        <authorList>
            <person name="Uroz S."/>
            <person name="Oger P."/>
        </authorList>
    </citation>
    <scope>NUCLEOTIDE SEQUENCE [LARGE SCALE GENOMIC DNA]</scope>
    <source>
        <strain evidence="2">PML1(12)</strain>
    </source>
</reference>
<comment type="caution">
    <text evidence="1">The sequence shown here is derived from an EMBL/GenBank/DDBJ whole genome shotgun (WGS) entry which is preliminary data.</text>
</comment>
<proteinExistence type="predicted"/>
<name>A0A0J1G5P9_9BURK</name>
<accession>A0A0J1G5P9</accession>
<gene>
    <name evidence="1" type="ORF">EOS_03710</name>
</gene>
<evidence type="ECO:0000313" key="2">
    <source>
        <dbReference type="Proteomes" id="UP000035963"/>
    </source>
</evidence>
<dbReference type="PATRIC" id="fig|908627.4.peg.829"/>
<sequence length="68" mass="7429">MTLLDSKLLSEYACQRTAGAAARVVSRELAQRDAAIIEQPSGIQEKDLIDKSAEMSALDQNIRAHDSK</sequence>
<evidence type="ECO:0000313" key="1">
    <source>
        <dbReference type="EMBL" id="KLU27513.1"/>
    </source>
</evidence>
<dbReference type="Proteomes" id="UP000035963">
    <property type="component" value="Unassembled WGS sequence"/>
</dbReference>
<dbReference type="EMBL" id="AEJF01000024">
    <property type="protein sequence ID" value="KLU27513.1"/>
    <property type="molecule type" value="Genomic_DNA"/>
</dbReference>
<dbReference type="AlphaFoldDB" id="A0A0J1G5P9"/>
<organism evidence="1 2">
    <name type="scientific">Caballeronia mineralivorans PML1(12)</name>
    <dbReference type="NCBI Taxonomy" id="908627"/>
    <lineage>
        <taxon>Bacteria</taxon>
        <taxon>Pseudomonadati</taxon>
        <taxon>Pseudomonadota</taxon>
        <taxon>Betaproteobacteria</taxon>
        <taxon>Burkholderiales</taxon>
        <taxon>Burkholderiaceae</taxon>
        <taxon>Caballeronia</taxon>
    </lineage>
</organism>
<protein>
    <submittedName>
        <fullName evidence="1">Uncharacterized protein</fullName>
    </submittedName>
</protein>
<dbReference type="RefSeq" id="WP_047845271.1">
    <property type="nucleotide sequence ID" value="NZ_AEJF01000024.1"/>
</dbReference>